<evidence type="ECO:0000313" key="2">
    <source>
        <dbReference type="EMBL" id="CAF4808473.1"/>
    </source>
</evidence>
<dbReference type="EMBL" id="CAJOBI010088212">
    <property type="protein sequence ID" value="CAF4529617.1"/>
    <property type="molecule type" value="Genomic_DNA"/>
</dbReference>
<gene>
    <name evidence="2" type="ORF">GIL414_LOCUS47476</name>
    <name evidence="1" type="ORF">SMN809_LOCUS36169</name>
</gene>
<accession>A0A8S3BJ43</accession>
<evidence type="ECO:0000313" key="1">
    <source>
        <dbReference type="EMBL" id="CAF4529617.1"/>
    </source>
</evidence>
<sequence length="47" mass="5399">MLAIYSILSIGVSYRDPIEQFLSGKHEVDIKAIHQILLKYKAQLVQQ</sequence>
<dbReference type="Proteomes" id="UP000681720">
    <property type="component" value="Unassembled WGS sequence"/>
</dbReference>
<dbReference type="AlphaFoldDB" id="A0A8S3BJ43"/>
<name>A0A8S3BJ43_9BILA</name>
<protein>
    <submittedName>
        <fullName evidence="2">Uncharacterized protein</fullName>
    </submittedName>
</protein>
<dbReference type="EMBL" id="CAJOBJ010151498">
    <property type="protein sequence ID" value="CAF4808473.1"/>
    <property type="molecule type" value="Genomic_DNA"/>
</dbReference>
<comment type="caution">
    <text evidence="2">The sequence shown here is derived from an EMBL/GenBank/DDBJ whole genome shotgun (WGS) entry which is preliminary data.</text>
</comment>
<organism evidence="2 3">
    <name type="scientific">Rotaria magnacalcarata</name>
    <dbReference type="NCBI Taxonomy" id="392030"/>
    <lineage>
        <taxon>Eukaryota</taxon>
        <taxon>Metazoa</taxon>
        <taxon>Spiralia</taxon>
        <taxon>Gnathifera</taxon>
        <taxon>Rotifera</taxon>
        <taxon>Eurotatoria</taxon>
        <taxon>Bdelloidea</taxon>
        <taxon>Philodinida</taxon>
        <taxon>Philodinidae</taxon>
        <taxon>Rotaria</taxon>
    </lineage>
</organism>
<proteinExistence type="predicted"/>
<evidence type="ECO:0000313" key="3">
    <source>
        <dbReference type="Proteomes" id="UP000681720"/>
    </source>
</evidence>
<feature type="non-terminal residue" evidence="2">
    <location>
        <position position="1"/>
    </location>
</feature>
<dbReference type="Proteomes" id="UP000676336">
    <property type="component" value="Unassembled WGS sequence"/>
</dbReference>
<reference evidence="2" key="1">
    <citation type="submission" date="2021-02" db="EMBL/GenBank/DDBJ databases">
        <authorList>
            <person name="Nowell W R."/>
        </authorList>
    </citation>
    <scope>NUCLEOTIDE SEQUENCE</scope>
</reference>